<dbReference type="RefSeq" id="WP_038073818.1">
    <property type="nucleotide sequence ID" value="NZ_JHEG04000001.1"/>
</dbReference>
<protein>
    <submittedName>
        <fullName evidence="2">Uncharacterized protein</fullName>
    </submittedName>
</protein>
<sequence length="81" mass="9251">MPIQNRTFFSEHVTFLPENQFKEIGECAGKKLLLIGRTKGYGEPIVATSQTEEPSQEDLYAYDLYELLKLSNEPVTIVEEI</sequence>
<gene>
    <name evidence="2" type="ORF">DA73_0218270</name>
    <name evidence="1" type="ORF">DA73_0400014020</name>
</gene>
<keyword evidence="3" id="KW-1185">Reference proteome</keyword>
<reference evidence="2" key="1">
    <citation type="journal article" date="2015" name="Genome Announc.">
        <title>Draft Genome Sequence of Tolypothrix boutellei Strain VB521301.</title>
        <authorList>
            <person name="Chandrababunaidu M.M."/>
            <person name="Singh D."/>
            <person name="Sen D."/>
            <person name="Bhan S."/>
            <person name="Das S."/>
            <person name="Gupta A."/>
            <person name="Adhikary S.P."/>
            <person name="Tripathy S."/>
        </authorList>
    </citation>
    <scope>NUCLEOTIDE SEQUENCE</scope>
    <source>
        <strain evidence="2">VB521301</strain>
    </source>
</reference>
<evidence type="ECO:0000313" key="2">
    <source>
        <dbReference type="EMBL" id="KIE10495.1"/>
    </source>
</evidence>
<name>A0A0C1RE73_9CYAN</name>
<evidence type="ECO:0000313" key="3">
    <source>
        <dbReference type="Proteomes" id="UP000029738"/>
    </source>
</evidence>
<organism evidence="2">
    <name type="scientific">Tolypothrix bouteillei VB521301</name>
    <dbReference type="NCBI Taxonomy" id="1479485"/>
    <lineage>
        <taxon>Bacteria</taxon>
        <taxon>Bacillati</taxon>
        <taxon>Cyanobacteriota</taxon>
        <taxon>Cyanophyceae</taxon>
        <taxon>Nostocales</taxon>
        <taxon>Tolypothrichaceae</taxon>
        <taxon>Tolypothrix</taxon>
    </lineage>
</organism>
<dbReference type="Proteomes" id="UP000029738">
    <property type="component" value="Unassembled WGS sequence"/>
</dbReference>
<proteinExistence type="predicted"/>
<comment type="caution">
    <text evidence="2">The sequence shown here is derived from an EMBL/GenBank/DDBJ whole genome shotgun (WGS) entry which is preliminary data.</text>
</comment>
<evidence type="ECO:0000313" key="1">
    <source>
        <dbReference type="EMBL" id="KAF3886470.1"/>
    </source>
</evidence>
<dbReference type="EMBL" id="JHEG04000001">
    <property type="protein sequence ID" value="KAF3886470.1"/>
    <property type="molecule type" value="Genomic_DNA"/>
</dbReference>
<dbReference type="OrthoDB" id="490217at2"/>
<reference evidence="1" key="2">
    <citation type="submission" date="2019-11" db="EMBL/GenBank/DDBJ databases">
        <title>Improved Assembly of Tolypothrix boutellei genome.</title>
        <authorList>
            <person name="Sarangi A.N."/>
            <person name="Mukherjee M."/>
            <person name="Ghosh S."/>
            <person name="Singh D."/>
            <person name="Das A."/>
            <person name="Kant S."/>
            <person name="Prusty A."/>
            <person name="Tripathy S."/>
        </authorList>
    </citation>
    <scope>NUCLEOTIDE SEQUENCE</scope>
    <source>
        <strain evidence="1">VB521301</strain>
    </source>
</reference>
<dbReference type="EMBL" id="JHEG02000048">
    <property type="protein sequence ID" value="KIE10495.1"/>
    <property type="molecule type" value="Genomic_DNA"/>
</dbReference>
<dbReference type="AlphaFoldDB" id="A0A0C1RE73"/>
<accession>A0A0C1RE73</accession>